<keyword evidence="3" id="KW-0274">FAD</keyword>
<evidence type="ECO:0000259" key="4">
    <source>
        <dbReference type="Pfam" id="PF03486"/>
    </source>
</evidence>
<reference evidence="6 7" key="1">
    <citation type="submission" date="2021-10" db="EMBL/GenBank/DDBJ databases">
        <title>Anaerobic single-cell dispensing facilitates the cultivation of human gut bacteria.</title>
        <authorList>
            <person name="Afrizal A."/>
        </authorList>
    </citation>
    <scope>NUCLEOTIDE SEQUENCE [LARGE SCALE GENOMIC DNA]</scope>
    <source>
        <strain evidence="6 7">CLA-AA-H276</strain>
    </source>
</reference>
<dbReference type="Gene3D" id="2.40.30.10">
    <property type="entry name" value="Translation factors"/>
    <property type="match status" value="1"/>
</dbReference>
<evidence type="ECO:0000313" key="7">
    <source>
        <dbReference type="Proteomes" id="UP001198220"/>
    </source>
</evidence>
<evidence type="ECO:0000313" key="6">
    <source>
        <dbReference type="EMBL" id="MCC2125806.1"/>
    </source>
</evidence>
<dbReference type="EMBL" id="JAJEPS010000004">
    <property type="protein sequence ID" value="MCC2125806.1"/>
    <property type="molecule type" value="Genomic_DNA"/>
</dbReference>
<evidence type="ECO:0000256" key="1">
    <source>
        <dbReference type="ARBA" id="ARBA00001974"/>
    </source>
</evidence>
<organism evidence="6 7">
    <name type="scientific">Hominiventricola filiformis</name>
    <dbReference type="NCBI Taxonomy" id="2885352"/>
    <lineage>
        <taxon>Bacteria</taxon>
        <taxon>Bacillati</taxon>
        <taxon>Bacillota</taxon>
        <taxon>Clostridia</taxon>
        <taxon>Lachnospirales</taxon>
        <taxon>Lachnospiraceae</taxon>
        <taxon>Hominiventricola</taxon>
    </lineage>
</organism>
<dbReference type="InterPro" id="IPR004792">
    <property type="entry name" value="BaiN-like"/>
</dbReference>
<dbReference type="Gene3D" id="3.50.50.60">
    <property type="entry name" value="FAD/NAD(P)-binding domain"/>
    <property type="match status" value="1"/>
</dbReference>
<dbReference type="PANTHER" id="PTHR42887:SF2">
    <property type="entry name" value="OS12G0638800 PROTEIN"/>
    <property type="match status" value="1"/>
</dbReference>
<name>A0AAE3A4E4_9FIRM</name>
<evidence type="ECO:0000259" key="5">
    <source>
        <dbReference type="Pfam" id="PF22780"/>
    </source>
</evidence>
<dbReference type="Pfam" id="PF03486">
    <property type="entry name" value="HI0933_like"/>
    <property type="match status" value="1"/>
</dbReference>
<dbReference type="PANTHER" id="PTHR42887">
    <property type="entry name" value="OS12G0638800 PROTEIN"/>
    <property type="match status" value="1"/>
</dbReference>
<dbReference type="Gene3D" id="1.10.8.260">
    <property type="entry name" value="HI0933 insert domain-like"/>
    <property type="match status" value="1"/>
</dbReference>
<dbReference type="PRINTS" id="PR00368">
    <property type="entry name" value="FADPNR"/>
</dbReference>
<sequence>MDKIAIIGGGAAGMMASIFVARRGAEVHVYEKNEKTGKKLYITGKGRCNLTNACDMEELLESVKSNKKFLYSAFYGFTNENAMDFFEKEGLKLKVERGNRVFPLSDRSADVLDTLRRSMKQAGVRVHLNTEVKKVFKNDTGFILQLADGTKDMADKVIVATGGISYESTGSTGDGYRFAEEFGLKVTECCPSLVPFNVREDWVKELQGLSLKNVSILIKDGKKKLFSDFGEMMFTHFGVTGPLILTASSVCARKIREKEVKLYLDLKPALTKEQLDARILREFDANANKQFRNVLPSFLPSKLVSVMYELCGIAPEKRIHDITKEERERFLSCLKELELTVTGLRGYNEAIITKGGVSVKEIDPSTMESKTVPGLYFIGEVLDLDAVTGGFNLQIAWSTAVAAANAATE</sequence>
<gene>
    <name evidence="6" type="ORF">LKD36_06380</name>
</gene>
<keyword evidence="2" id="KW-0285">Flavoprotein</keyword>
<dbReference type="SUPFAM" id="SSF160996">
    <property type="entry name" value="HI0933 insert domain-like"/>
    <property type="match status" value="1"/>
</dbReference>
<dbReference type="AlphaFoldDB" id="A0AAE3A4E4"/>
<dbReference type="Pfam" id="PF22780">
    <property type="entry name" value="HI0933_like_1st"/>
    <property type="match status" value="1"/>
</dbReference>
<evidence type="ECO:0000256" key="2">
    <source>
        <dbReference type="ARBA" id="ARBA00022630"/>
    </source>
</evidence>
<evidence type="ECO:0000256" key="3">
    <source>
        <dbReference type="ARBA" id="ARBA00022827"/>
    </source>
</evidence>
<feature type="domain" description="RsdA/BaiN/AoA(So)-like Rossmann fold-like" evidence="4">
    <location>
        <begin position="3"/>
        <end position="405"/>
    </location>
</feature>
<comment type="caution">
    <text evidence="6">The sequence shown here is derived from an EMBL/GenBank/DDBJ whole genome shotgun (WGS) entry which is preliminary data.</text>
</comment>
<dbReference type="InterPro" id="IPR057661">
    <property type="entry name" value="RsdA/BaiN/AoA(So)_Rossmann"/>
</dbReference>
<dbReference type="NCBIfam" id="TIGR00275">
    <property type="entry name" value="aminoacetone oxidase family FAD-binding enzyme"/>
    <property type="match status" value="1"/>
</dbReference>
<dbReference type="InterPro" id="IPR023166">
    <property type="entry name" value="BaiN-like_dom_sf"/>
</dbReference>
<dbReference type="SUPFAM" id="SSF51905">
    <property type="entry name" value="FAD/NAD(P)-binding domain"/>
    <property type="match status" value="1"/>
</dbReference>
<protein>
    <submittedName>
        <fullName evidence="6">NAD(P)/FAD-dependent oxidoreductase</fullName>
    </submittedName>
</protein>
<dbReference type="InterPro" id="IPR055178">
    <property type="entry name" value="RsdA/BaiN/AoA(So)-like_dom"/>
</dbReference>
<feature type="domain" description="RsdA/BaiN/AoA(So)-like insert" evidence="5">
    <location>
        <begin position="191"/>
        <end position="352"/>
    </location>
</feature>
<dbReference type="Proteomes" id="UP001198220">
    <property type="component" value="Unassembled WGS sequence"/>
</dbReference>
<keyword evidence="7" id="KW-1185">Reference proteome</keyword>
<comment type="cofactor">
    <cofactor evidence="1">
        <name>FAD</name>
        <dbReference type="ChEBI" id="CHEBI:57692"/>
    </cofactor>
</comment>
<dbReference type="InterPro" id="IPR036188">
    <property type="entry name" value="FAD/NAD-bd_sf"/>
</dbReference>
<proteinExistence type="predicted"/>
<dbReference type="RefSeq" id="WP_308459116.1">
    <property type="nucleotide sequence ID" value="NZ_JAJEPS010000004.1"/>
</dbReference>
<accession>A0AAE3A4E4</accession>